<dbReference type="PROSITE" id="PS50983">
    <property type="entry name" value="FE_B12_PBP"/>
    <property type="match status" value="1"/>
</dbReference>
<accession>A0A1I7SY39</accession>
<dbReference type="Proteomes" id="UP000095282">
    <property type="component" value="Unplaced"/>
</dbReference>
<evidence type="ECO:0000256" key="3">
    <source>
        <dbReference type="ARBA" id="ARBA00022729"/>
    </source>
</evidence>
<dbReference type="AlphaFoldDB" id="A0A1I7SY39"/>
<keyword evidence="3 5" id="KW-0732">Signal</keyword>
<dbReference type="PANTHER" id="PTHR30532">
    <property type="entry name" value="IRON III DICITRATE-BINDING PERIPLASMIC PROTEIN"/>
    <property type="match status" value="1"/>
</dbReference>
<dbReference type="WBParaSite" id="Csp11.Scaffold257.g698.t1">
    <property type="protein sequence ID" value="Csp11.Scaffold257.g698.t1"/>
    <property type="gene ID" value="Csp11.Scaffold257.g698"/>
</dbReference>
<dbReference type="PROSITE" id="PS51257">
    <property type="entry name" value="PROKAR_LIPOPROTEIN"/>
    <property type="match status" value="1"/>
</dbReference>
<evidence type="ECO:0000256" key="5">
    <source>
        <dbReference type="SAM" id="SignalP"/>
    </source>
</evidence>
<dbReference type="InterPro" id="IPR051313">
    <property type="entry name" value="Bact_iron-sidero_bind"/>
</dbReference>
<evidence type="ECO:0000313" key="7">
    <source>
        <dbReference type="Proteomes" id="UP000095282"/>
    </source>
</evidence>
<feature type="compositionally biased region" description="Polar residues" evidence="4">
    <location>
        <begin position="42"/>
        <end position="54"/>
    </location>
</feature>
<comment type="subcellular location">
    <subcellularLocation>
        <location evidence="1">Cell envelope</location>
    </subcellularLocation>
</comment>
<organism evidence="7 8">
    <name type="scientific">Caenorhabditis tropicalis</name>
    <dbReference type="NCBI Taxonomy" id="1561998"/>
    <lineage>
        <taxon>Eukaryota</taxon>
        <taxon>Metazoa</taxon>
        <taxon>Ecdysozoa</taxon>
        <taxon>Nematoda</taxon>
        <taxon>Chromadorea</taxon>
        <taxon>Rhabditida</taxon>
        <taxon>Rhabditina</taxon>
        <taxon>Rhabditomorpha</taxon>
        <taxon>Rhabditoidea</taxon>
        <taxon>Rhabditidae</taxon>
        <taxon>Peloderinae</taxon>
        <taxon>Caenorhabditis</taxon>
    </lineage>
</organism>
<evidence type="ECO:0000256" key="2">
    <source>
        <dbReference type="ARBA" id="ARBA00022448"/>
    </source>
</evidence>
<feature type="signal peptide" evidence="5">
    <location>
        <begin position="1"/>
        <end position="19"/>
    </location>
</feature>
<feature type="region of interest" description="Disordered" evidence="4">
    <location>
        <begin position="28"/>
        <end position="54"/>
    </location>
</feature>
<feature type="chain" id="PRO_5009306838" evidence="5">
    <location>
        <begin position="20"/>
        <end position="301"/>
    </location>
</feature>
<reference evidence="8" key="1">
    <citation type="submission" date="2016-11" db="UniProtKB">
        <authorList>
            <consortium name="WormBaseParasite"/>
        </authorList>
    </citation>
    <scope>IDENTIFICATION</scope>
</reference>
<dbReference type="SUPFAM" id="SSF53807">
    <property type="entry name" value="Helical backbone' metal receptor"/>
    <property type="match status" value="1"/>
</dbReference>
<name>A0A1I7SY39_9PELO</name>
<dbReference type="InterPro" id="IPR002491">
    <property type="entry name" value="ABC_transptr_periplasmic_BD"/>
</dbReference>
<feature type="domain" description="Fe/B12 periplasmic-binding" evidence="6">
    <location>
        <begin position="57"/>
        <end position="301"/>
    </location>
</feature>
<evidence type="ECO:0000313" key="8">
    <source>
        <dbReference type="WBParaSite" id="Csp11.Scaffold257.g698.t1"/>
    </source>
</evidence>
<dbReference type="Pfam" id="PF01497">
    <property type="entry name" value="Peripla_BP_2"/>
    <property type="match status" value="1"/>
</dbReference>
<evidence type="ECO:0000256" key="4">
    <source>
        <dbReference type="SAM" id="MobiDB-lite"/>
    </source>
</evidence>
<dbReference type="Gene3D" id="3.40.50.1980">
    <property type="entry name" value="Nitrogenase molybdenum iron protein domain"/>
    <property type="match status" value="2"/>
</dbReference>
<dbReference type="eggNOG" id="ENOG502SYS9">
    <property type="taxonomic scope" value="Eukaryota"/>
</dbReference>
<keyword evidence="7" id="KW-1185">Reference proteome</keyword>
<keyword evidence="2" id="KW-0813">Transport</keyword>
<sequence>MSVPRLLAVSTLGVAAVLAITGCSGAKPAAETEKPAAKSVTVEDNTGKHTVQTPPKSVVATDNRTFQTLSDWGVPLSAAAVSLMPDTVSYKTQKGLVDLGTHREPNLELLVAAKPDLVINGQRYQGFHDEIVKLAPDATVLELDPRDGKPFDSELKRQVTVLGEVFGKQAEAKKLVSDFDTAVDRAKKAYKSSDTVLAVNTSGGAIGNIAPTVGRTLGPVYDLIGLTPALKVEKSSEGHKGDEISVEAIASANPDWILVMDRDASFDKAERGADYKPAAEILEKNDALKNVKAVANNRIVY</sequence>
<protein>
    <submittedName>
        <fullName evidence="8">Fe/B12 periplasmic-binding domain-containing protein</fullName>
    </submittedName>
</protein>
<dbReference type="PANTHER" id="PTHR30532:SF28">
    <property type="entry name" value="PETROBACTIN-BINDING PROTEIN YCLQ"/>
    <property type="match status" value="1"/>
</dbReference>
<proteinExistence type="predicted"/>
<evidence type="ECO:0000259" key="6">
    <source>
        <dbReference type="PROSITE" id="PS50983"/>
    </source>
</evidence>
<evidence type="ECO:0000256" key="1">
    <source>
        <dbReference type="ARBA" id="ARBA00004196"/>
    </source>
</evidence>